<keyword evidence="1" id="KW-0732">Signal</keyword>
<organism evidence="2 3">
    <name type="scientific">Fistulina hepatica ATCC 64428</name>
    <dbReference type="NCBI Taxonomy" id="1128425"/>
    <lineage>
        <taxon>Eukaryota</taxon>
        <taxon>Fungi</taxon>
        <taxon>Dikarya</taxon>
        <taxon>Basidiomycota</taxon>
        <taxon>Agaricomycotina</taxon>
        <taxon>Agaricomycetes</taxon>
        <taxon>Agaricomycetidae</taxon>
        <taxon>Agaricales</taxon>
        <taxon>Fistulinaceae</taxon>
        <taxon>Fistulina</taxon>
    </lineage>
</organism>
<name>A0A0D7A0K4_9AGAR</name>
<evidence type="ECO:0008006" key="4">
    <source>
        <dbReference type="Google" id="ProtNLM"/>
    </source>
</evidence>
<evidence type="ECO:0000313" key="2">
    <source>
        <dbReference type="EMBL" id="KIY43315.1"/>
    </source>
</evidence>
<proteinExistence type="predicted"/>
<dbReference type="EMBL" id="KN882108">
    <property type="protein sequence ID" value="KIY43315.1"/>
    <property type="molecule type" value="Genomic_DNA"/>
</dbReference>
<dbReference type="AlphaFoldDB" id="A0A0D7A0K4"/>
<dbReference type="Proteomes" id="UP000054144">
    <property type="component" value="Unassembled WGS sequence"/>
</dbReference>
<accession>A0A0D7A0K4</accession>
<dbReference type="OrthoDB" id="2527403at2759"/>
<reference evidence="2 3" key="1">
    <citation type="journal article" date="2015" name="Fungal Genet. Biol.">
        <title>Evolution of novel wood decay mechanisms in Agaricales revealed by the genome sequences of Fistulina hepatica and Cylindrobasidium torrendii.</title>
        <authorList>
            <person name="Floudas D."/>
            <person name="Held B.W."/>
            <person name="Riley R."/>
            <person name="Nagy L.G."/>
            <person name="Koehler G."/>
            <person name="Ransdell A.S."/>
            <person name="Younus H."/>
            <person name="Chow J."/>
            <person name="Chiniquy J."/>
            <person name="Lipzen A."/>
            <person name="Tritt A."/>
            <person name="Sun H."/>
            <person name="Haridas S."/>
            <person name="LaButti K."/>
            <person name="Ohm R.A."/>
            <person name="Kues U."/>
            <person name="Blanchette R.A."/>
            <person name="Grigoriev I.V."/>
            <person name="Minto R.E."/>
            <person name="Hibbett D.S."/>
        </authorList>
    </citation>
    <scope>NUCLEOTIDE SEQUENCE [LARGE SCALE GENOMIC DNA]</scope>
    <source>
        <strain evidence="2 3">ATCC 64428</strain>
    </source>
</reference>
<feature type="chain" id="PRO_5002315902" description="Meiotic sister chromatid recombination protein 1" evidence="1">
    <location>
        <begin position="17"/>
        <end position="485"/>
    </location>
</feature>
<evidence type="ECO:0000313" key="3">
    <source>
        <dbReference type="Proteomes" id="UP000054144"/>
    </source>
</evidence>
<feature type="signal peptide" evidence="1">
    <location>
        <begin position="1"/>
        <end position="16"/>
    </location>
</feature>
<sequence length="485" mass="55534">MKTSLLLLALAAVCAASSWFGSDQPTYTSWSDSQLRKWLKENDVPFTSSDTTPQLVDRVRQYWDSASAWTYDQYTNAQHHFGDLKETAFETWDDSRLREFLLEQGIVHPTGPREQLILMAKHRYRGYTNAASSFVGTASSIWTGATSTAASHASQVTDFAKDTYRSMSSIGDSAYSALDDTKDYIYSTWDDSRLQAFLVDQGVIKSKEKKTRNQLLGLMRNTYRKTISAVWESWSDSYIYKWLVDNGLVSRSSSGAIPSREQLIDKMKFYYHGNADKIYSTWSDFDMKTWLVDNGIIKNDAKVTRDKMHRLISDNYNNAKSSVWSSWTDSDLKNWLVSHGFMKSDAQKRRDELVELVSSKYNAAADYISWPDTRLRAFLRKEGLDEEALYYMDRDSLLKATRTRYSQGRTNAEALWAKLREIVNSSVERAEEGLNRVLQLLQLQGEKGKAKADETGDWLEKEGKAVCGEARGKYDEAREKVKIEL</sequence>
<keyword evidence="3" id="KW-1185">Reference proteome</keyword>
<protein>
    <recommendedName>
        <fullName evidence="4">Meiotic sister chromatid recombination protein 1</fullName>
    </recommendedName>
</protein>
<dbReference type="Pfam" id="PF10281">
    <property type="entry name" value="Ish1"/>
    <property type="match status" value="6"/>
</dbReference>
<gene>
    <name evidence="2" type="ORF">FISHEDRAFT_68120</name>
</gene>
<evidence type="ECO:0000256" key="1">
    <source>
        <dbReference type="SAM" id="SignalP"/>
    </source>
</evidence>
<dbReference type="InterPro" id="IPR018803">
    <property type="entry name" value="Ish1/Msc1-like"/>
</dbReference>